<name>A0A8E6PLM0_9CAUD</name>
<sequence length="46" mass="5634">MRKVRIRFVRKYGGWFYYPPNDALLAEYPAATQWCHFMDKHNMPAR</sequence>
<keyword evidence="2" id="KW-1185">Reference proteome</keyword>
<evidence type="ECO:0000313" key="1">
    <source>
        <dbReference type="EMBL" id="QVR48678.1"/>
    </source>
</evidence>
<reference evidence="1" key="1">
    <citation type="submission" date="2021-04" db="EMBL/GenBank/DDBJ databases">
        <authorList>
            <person name="Han K."/>
            <person name="Tian F."/>
            <person name="Li F."/>
            <person name="Tong Y."/>
        </authorList>
    </citation>
    <scope>NUCLEOTIDE SEQUENCE</scope>
</reference>
<organism evidence="1 2">
    <name type="scientific">Stenotrophomonas phage BUCT609</name>
    <dbReference type="NCBI Taxonomy" id="2834250"/>
    <lineage>
        <taxon>Viruses</taxon>
        <taxon>Duplodnaviria</taxon>
        <taxon>Heunggongvirae</taxon>
        <taxon>Uroviricota</taxon>
        <taxon>Caudoviricetes</taxon>
        <taxon>Autographivirales</taxon>
        <taxon>Autonotataviridae</taxon>
        <taxon>Gujervirinae</taxon>
        <taxon>Maltophvirus</taxon>
        <taxon>Maltophvirus BUCT609</taxon>
    </lineage>
</organism>
<protein>
    <submittedName>
        <fullName evidence="1">Uncharacterized protein</fullName>
    </submittedName>
</protein>
<accession>A0A8E6PLM0</accession>
<dbReference type="EMBL" id="MW960043">
    <property type="protein sequence ID" value="QVR48678.1"/>
    <property type="molecule type" value="Genomic_DNA"/>
</dbReference>
<dbReference type="Proteomes" id="UP000682369">
    <property type="component" value="Segment"/>
</dbReference>
<evidence type="ECO:0000313" key="2">
    <source>
        <dbReference type="Proteomes" id="UP000682369"/>
    </source>
</evidence>
<proteinExistence type="predicted"/>